<proteinExistence type="inferred from homology"/>
<dbReference type="InterPro" id="IPR018280">
    <property type="entry name" value="Ribosomal_uS3_CS"/>
</dbReference>
<protein>
    <recommendedName>
        <fullName evidence="5">Small ribosomal subunit protein uS3 C-terminal domain-containing protein</fullName>
    </recommendedName>
</protein>
<dbReference type="PROSITE" id="PS00548">
    <property type="entry name" value="RIBOSOMAL_S3"/>
    <property type="match status" value="1"/>
</dbReference>
<feature type="compositionally biased region" description="Basic and acidic residues" evidence="4">
    <location>
        <begin position="63"/>
        <end position="76"/>
    </location>
</feature>
<feature type="non-terminal residue" evidence="6">
    <location>
        <position position="1"/>
    </location>
</feature>
<keyword evidence="3" id="KW-0687">Ribonucleoprotein</keyword>
<dbReference type="AlphaFoldDB" id="X0VIX1"/>
<evidence type="ECO:0000259" key="5">
    <source>
        <dbReference type="Pfam" id="PF00189"/>
    </source>
</evidence>
<dbReference type="PANTHER" id="PTHR11760:SF19">
    <property type="entry name" value="SMALL RIBOSOMAL SUBUNIT PROTEIN US3C"/>
    <property type="match status" value="1"/>
</dbReference>
<dbReference type="GO" id="GO:0022627">
    <property type="term" value="C:cytosolic small ribosomal subunit"/>
    <property type="evidence" value="ECO:0007669"/>
    <property type="project" value="TreeGrafter"/>
</dbReference>
<feature type="compositionally biased region" description="Low complexity" evidence="4">
    <location>
        <begin position="77"/>
        <end position="111"/>
    </location>
</feature>
<organism evidence="6">
    <name type="scientific">marine sediment metagenome</name>
    <dbReference type="NCBI Taxonomy" id="412755"/>
    <lineage>
        <taxon>unclassified sequences</taxon>
        <taxon>metagenomes</taxon>
        <taxon>ecological metagenomes</taxon>
    </lineage>
</organism>
<dbReference type="InterPro" id="IPR057258">
    <property type="entry name" value="Ribosomal_uS3"/>
</dbReference>
<comment type="similarity">
    <text evidence="1">Belongs to the universal ribosomal protein uS3 family.</text>
</comment>
<dbReference type="GO" id="GO:0006412">
    <property type="term" value="P:translation"/>
    <property type="evidence" value="ECO:0007669"/>
    <property type="project" value="InterPro"/>
</dbReference>
<dbReference type="Gene3D" id="3.30.1140.32">
    <property type="entry name" value="Ribosomal protein S3, C-terminal domain"/>
    <property type="match status" value="1"/>
</dbReference>
<feature type="region of interest" description="Disordered" evidence="4">
    <location>
        <begin position="1"/>
        <end position="24"/>
    </location>
</feature>
<comment type="caution">
    <text evidence="6">The sequence shown here is derived from an EMBL/GenBank/DDBJ whole genome shotgun (WGS) entry which is preliminary data.</text>
</comment>
<evidence type="ECO:0000256" key="3">
    <source>
        <dbReference type="ARBA" id="ARBA00023274"/>
    </source>
</evidence>
<evidence type="ECO:0000256" key="4">
    <source>
        <dbReference type="SAM" id="MobiDB-lite"/>
    </source>
</evidence>
<gene>
    <name evidence="6" type="ORF">S01H1_35561</name>
</gene>
<feature type="region of interest" description="Disordered" evidence="4">
    <location>
        <begin position="63"/>
        <end position="125"/>
    </location>
</feature>
<name>X0VIX1_9ZZZZ</name>
<evidence type="ECO:0000256" key="1">
    <source>
        <dbReference type="ARBA" id="ARBA00010761"/>
    </source>
</evidence>
<dbReference type="GO" id="GO:0003735">
    <property type="term" value="F:structural constituent of ribosome"/>
    <property type="evidence" value="ECO:0007669"/>
    <property type="project" value="InterPro"/>
</dbReference>
<reference evidence="6" key="1">
    <citation type="journal article" date="2014" name="Front. Microbiol.">
        <title>High frequency of phylogenetically diverse reductive dehalogenase-homologous genes in deep subseafloor sedimentary metagenomes.</title>
        <authorList>
            <person name="Kawai M."/>
            <person name="Futagami T."/>
            <person name="Toyoda A."/>
            <person name="Takaki Y."/>
            <person name="Nishi S."/>
            <person name="Hori S."/>
            <person name="Arai W."/>
            <person name="Tsubouchi T."/>
            <person name="Morono Y."/>
            <person name="Uchiyama I."/>
            <person name="Ito T."/>
            <person name="Fujiyama A."/>
            <person name="Inagaki F."/>
            <person name="Takami H."/>
        </authorList>
    </citation>
    <scope>NUCLEOTIDE SEQUENCE</scope>
    <source>
        <strain evidence="6">Expedition CK06-06</strain>
    </source>
</reference>
<dbReference type="InterPro" id="IPR036419">
    <property type="entry name" value="Ribosomal_S3_C_sf"/>
</dbReference>
<sequence>IKIKVSGRLGGSDMSRKDQGMEGRVPLHTLKADIDYGTAEAHTTLGLIGIKVWIYKGDRILEQATPIERRRPKPEAAEAAPRAKAAPAAPAAEPAAPAEPAPSEAAEGAEPQPEPEAEAKPDATA</sequence>
<evidence type="ECO:0000256" key="2">
    <source>
        <dbReference type="ARBA" id="ARBA00022980"/>
    </source>
</evidence>
<feature type="domain" description="Small ribosomal subunit protein uS3 C-terminal" evidence="5">
    <location>
        <begin position="1"/>
        <end position="54"/>
    </location>
</feature>
<evidence type="ECO:0000313" key="6">
    <source>
        <dbReference type="EMBL" id="GAG12438.1"/>
    </source>
</evidence>
<dbReference type="SUPFAM" id="SSF54821">
    <property type="entry name" value="Ribosomal protein S3 C-terminal domain"/>
    <property type="match status" value="1"/>
</dbReference>
<dbReference type="InterPro" id="IPR001351">
    <property type="entry name" value="Ribosomal_uS3_C"/>
</dbReference>
<dbReference type="Pfam" id="PF00189">
    <property type="entry name" value="Ribosomal_S3_C"/>
    <property type="match status" value="1"/>
</dbReference>
<accession>X0VIX1</accession>
<keyword evidence="2" id="KW-0689">Ribosomal protein</keyword>
<dbReference type="PANTHER" id="PTHR11760">
    <property type="entry name" value="30S/40S RIBOSOMAL PROTEIN S3"/>
    <property type="match status" value="1"/>
</dbReference>
<dbReference type="EMBL" id="BARS01022226">
    <property type="protein sequence ID" value="GAG12438.1"/>
    <property type="molecule type" value="Genomic_DNA"/>
</dbReference>